<dbReference type="SUPFAM" id="SSF143011">
    <property type="entry name" value="RelE-like"/>
    <property type="match status" value="1"/>
</dbReference>
<dbReference type="InterPro" id="IPR009241">
    <property type="entry name" value="HigB-like"/>
</dbReference>
<reference evidence="1 2" key="1">
    <citation type="submission" date="2023-08" db="EMBL/GenBank/DDBJ databases">
        <title>Draft genome sequence of Algoriphagus taiwanensis.</title>
        <authorList>
            <person name="Takatani N."/>
            <person name="Hosokawa M."/>
            <person name="Sawabe T."/>
        </authorList>
    </citation>
    <scope>NUCLEOTIDE SEQUENCE [LARGE SCALE GENOMIC DNA]</scope>
    <source>
        <strain evidence="1 2">JCM 19755</strain>
    </source>
</reference>
<dbReference type="NCBIfam" id="TIGR02683">
    <property type="entry name" value="upstrm_HI1419"/>
    <property type="match status" value="1"/>
</dbReference>
<dbReference type="Proteomes" id="UP001307705">
    <property type="component" value="Unassembled WGS sequence"/>
</dbReference>
<evidence type="ECO:0000313" key="2">
    <source>
        <dbReference type="Proteomes" id="UP001307705"/>
    </source>
</evidence>
<dbReference type="PANTHER" id="PTHR41791">
    <property type="entry name" value="SSL7039 PROTEIN"/>
    <property type="match status" value="1"/>
</dbReference>
<dbReference type="PIRSF" id="PIRSF028744">
    <property type="entry name" value="Addict_mod_HI1419"/>
    <property type="match status" value="1"/>
</dbReference>
<dbReference type="EMBL" id="BTPE01000004">
    <property type="protein sequence ID" value="GMQ33118.1"/>
    <property type="molecule type" value="Genomic_DNA"/>
</dbReference>
<evidence type="ECO:0000313" key="1">
    <source>
        <dbReference type="EMBL" id="GMQ33118.1"/>
    </source>
</evidence>
<gene>
    <name evidence="1" type="ORF">Ataiwa_13900</name>
</gene>
<organism evidence="1 2">
    <name type="scientific">Algoriphagus taiwanensis</name>
    <dbReference type="NCBI Taxonomy" id="1445656"/>
    <lineage>
        <taxon>Bacteria</taxon>
        <taxon>Pseudomonadati</taxon>
        <taxon>Bacteroidota</taxon>
        <taxon>Cytophagia</taxon>
        <taxon>Cytophagales</taxon>
        <taxon>Cyclobacteriaceae</taxon>
        <taxon>Algoriphagus</taxon>
    </lineage>
</organism>
<protein>
    <submittedName>
        <fullName evidence="1">Type II toxin-antitoxin system RelE/ParE family toxin</fullName>
    </submittedName>
</protein>
<name>A0ABQ6PYW2_9BACT</name>
<dbReference type="Pfam" id="PF05973">
    <property type="entry name" value="Gp49"/>
    <property type="match status" value="1"/>
</dbReference>
<dbReference type="RefSeq" id="WP_338221735.1">
    <property type="nucleotide sequence ID" value="NZ_BTPE01000004.1"/>
</dbReference>
<sequence>MFLLEKTSEFDKWLKKLNDRKAKAKILLRLQRVEAGNLGDVSSVGEGIEEFRIHYGPGYRIYFRRQGEKIILLLVGGDKSSQESDIKKAKALWNQYKEN</sequence>
<dbReference type="PANTHER" id="PTHR41791:SF1">
    <property type="entry name" value="SSL7039 PROTEIN"/>
    <property type="match status" value="1"/>
</dbReference>
<accession>A0ABQ6PYW2</accession>
<keyword evidence="2" id="KW-1185">Reference proteome</keyword>
<comment type="caution">
    <text evidence="1">The sequence shown here is derived from an EMBL/GenBank/DDBJ whole genome shotgun (WGS) entry which is preliminary data.</text>
</comment>
<dbReference type="InterPro" id="IPR035093">
    <property type="entry name" value="RelE/ParE_toxin_dom_sf"/>
</dbReference>
<dbReference type="InterPro" id="IPR014056">
    <property type="entry name" value="TypeIITA-like_toxin_pred"/>
</dbReference>
<proteinExistence type="predicted"/>